<dbReference type="InterPro" id="IPR007863">
    <property type="entry name" value="Peptidase_M16_C"/>
</dbReference>
<dbReference type="Pfam" id="PF00675">
    <property type="entry name" value="Peptidase_M16"/>
    <property type="match status" value="1"/>
</dbReference>
<dbReference type="PROSITE" id="PS00143">
    <property type="entry name" value="INSULINASE"/>
    <property type="match status" value="1"/>
</dbReference>
<evidence type="ECO:0000256" key="6">
    <source>
        <dbReference type="ARBA" id="ARBA00022833"/>
    </source>
</evidence>
<keyword evidence="6" id="KW-0862">Zinc</keyword>
<dbReference type="Pfam" id="PF05193">
    <property type="entry name" value="Peptidase_M16_C"/>
    <property type="match status" value="2"/>
</dbReference>
<comment type="caution">
    <text evidence="12">The sequence shown here is derived from an EMBL/GenBank/DDBJ whole genome shotgun (WGS) entry which is preliminary data.</text>
</comment>
<dbReference type="InterPro" id="IPR050626">
    <property type="entry name" value="Peptidase_M16"/>
</dbReference>
<protein>
    <submittedName>
        <fullName evidence="12">Peptidase M16</fullName>
    </submittedName>
</protein>
<feature type="domain" description="Peptidase M16 C-terminal" evidence="11">
    <location>
        <begin position="206"/>
        <end position="388"/>
    </location>
</feature>
<feature type="signal peptide" evidence="9">
    <location>
        <begin position="1"/>
        <end position="21"/>
    </location>
</feature>
<feature type="domain" description="Peptidase M16 N-terminal" evidence="10">
    <location>
        <begin position="49"/>
        <end position="187"/>
    </location>
</feature>
<sequence>MKKLLLNSLILFLAVNVGLQAQESENIPISPKVKMGKLDNGLTYYIRNNERPEDKLELRLVINAGSILENEDQQGLAHFVEHMNFNGTENFEKNELVDYLQSIGVKFGADLNAYTSFDETVYILPIPSDDDETLNTGFQILEDWAHKATMTDEDIDEERGVVMEEYRLGLGPDKRMMQEYLPKVMYNSHYANRLPIGKKEVIQEADYETVRNFYKDWYRPDLMAVVAVGDLDVEKIEEKIKEHFSNLEPVENPRERKTYDLPNHEETFVSIATDEEAPFSQVRVYYKDHKESEDVVTKEDYIDQMEKNLFSTMINNRLSELTNSSNPPFNYGYSYYGGTFARNKNAYQSFAMTGENQQLESLKALLEENERVKRHGFTKSEFERAKSEYLARLEKQYKDRDKQESGRLVNQYVSHFLENSPIPGTEWRYNFAQENLENIELEEINGLISEFLHEDNRVIVLTGPKKEGLEPVKEEEVMSLLEEIKNSEIAAYEEEKLRDNLMTKMPNAGSVVETKENEEVGFTRLKLSNGAEVVYKKTDFKNDEILFSAKSMGGTSLYSDEDYLNTALANSGLSQAGIADLSINDLSKMMSGKIVQVRPEISGITEGFSGSSTPKDLETLFQMVHLYFTDLNKDEEAYTAFANKQKAFLGNLMSNPNFYFQNELGKFRNEGNPRYVGFPTPEKYDAQDYELAYKKYQERFANAGDFTFYFVGNIDEEKVKEYASTYIASLPSSEETEEFEVPEFKPSTSGDKKVIYKGTDPKSMVNIIWNGETDYEAEKDFTMKALGEILTIKLVEQLREEEAGVYGVGARGNLSKIPYGSYSFSISFPCGPENVESLTEAALAEVEKIKENGPTEKDLEKIKETFLVQRKDQLQENRFWLDQLESADMEDREINEVLKYEEKVAALTKEEIKEVANEYLNENYLLGILMPEKKEGQASEAGE</sequence>
<dbReference type="EMBL" id="LKTP01000012">
    <property type="protein sequence ID" value="KRG29250.1"/>
    <property type="molecule type" value="Genomic_DNA"/>
</dbReference>
<dbReference type="Gene3D" id="3.30.830.10">
    <property type="entry name" value="Metalloenzyme, LuxS/M16 peptidase-like"/>
    <property type="match status" value="4"/>
</dbReference>
<evidence type="ECO:0000256" key="4">
    <source>
        <dbReference type="ARBA" id="ARBA00022723"/>
    </source>
</evidence>
<keyword evidence="13" id="KW-1185">Reference proteome</keyword>
<organism evidence="12 13">
    <name type="scientific">Salegentibacter mishustinae</name>
    <dbReference type="NCBI Taxonomy" id="270918"/>
    <lineage>
        <taxon>Bacteria</taxon>
        <taxon>Pseudomonadati</taxon>
        <taxon>Bacteroidota</taxon>
        <taxon>Flavobacteriia</taxon>
        <taxon>Flavobacteriales</taxon>
        <taxon>Flavobacteriaceae</taxon>
        <taxon>Salegentibacter</taxon>
    </lineage>
</organism>
<dbReference type="GO" id="GO:0004222">
    <property type="term" value="F:metalloendopeptidase activity"/>
    <property type="evidence" value="ECO:0007669"/>
    <property type="project" value="InterPro"/>
</dbReference>
<keyword evidence="3" id="KW-0645">Protease</keyword>
<evidence type="ECO:0000256" key="2">
    <source>
        <dbReference type="ARBA" id="ARBA00007261"/>
    </source>
</evidence>
<dbReference type="OrthoDB" id="9811314at2"/>
<dbReference type="PANTHER" id="PTHR43690:SF34">
    <property type="entry name" value="ZINC PROTEASE PQQL-LIKE"/>
    <property type="match status" value="1"/>
</dbReference>
<reference evidence="12" key="1">
    <citation type="submission" date="2015-10" db="EMBL/GenBank/DDBJ databases">
        <title>Draft genome sequence of Salegentibacter mishustinae KCTC 12263.</title>
        <authorList>
            <person name="Lin W."/>
            <person name="Zheng Q."/>
        </authorList>
    </citation>
    <scope>NUCLEOTIDE SEQUENCE [LARGE SCALE GENOMIC DNA]</scope>
    <source>
        <strain evidence="12">KCTC 12263</strain>
    </source>
</reference>
<dbReference type="RefSeq" id="WP_057481727.1">
    <property type="nucleotide sequence ID" value="NZ_BMWR01000003.1"/>
</dbReference>
<keyword evidence="9" id="KW-0732">Signal</keyword>
<gene>
    <name evidence="12" type="ORF">APR42_04760</name>
</gene>
<dbReference type="InterPro" id="IPR011765">
    <property type="entry name" value="Pept_M16_N"/>
</dbReference>
<evidence type="ECO:0000313" key="12">
    <source>
        <dbReference type="EMBL" id="KRG29250.1"/>
    </source>
</evidence>
<keyword evidence="4" id="KW-0479">Metal-binding</keyword>
<dbReference type="AlphaFoldDB" id="A0A0Q9ZGK0"/>
<evidence type="ECO:0000259" key="11">
    <source>
        <dbReference type="Pfam" id="PF05193"/>
    </source>
</evidence>
<comment type="cofactor">
    <cofactor evidence="1">
        <name>Zn(2+)</name>
        <dbReference type="ChEBI" id="CHEBI:29105"/>
    </cofactor>
</comment>
<dbReference type="Proteomes" id="UP000051643">
    <property type="component" value="Unassembled WGS sequence"/>
</dbReference>
<proteinExistence type="inferred from homology"/>
<evidence type="ECO:0000313" key="13">
    <source>
        <dbReference type="Proteomes" id="UP000051643"/>
    </source>
</evidence>
<comment type="similarity">
    <text evidence="2 8">Belongs to the peptidase M16 family.</text>
</comment>
<feature type="domain" description="Peptidase M16 C-terminal" evidence="11">
    <location>
        <begin position="694"/>
        <end position="865"/>
    </location>
</feature>
<keyword evidence="7" id="KW-0482">Metalloprotease</keyword>
<dbReference type="PANTHER" id="PTHR43690">
    <property type="entry name" value="NARDILYSIN"/>
    <property type="match status" value="1"/>
</dbReference>
<accession>A0A0Q9ZGK0</accession>
<evidence type="ECO:0000256" key="9">
    <source>
        <dbReference type="SAM" id="SignalP"/>
    </source>
</evidence>
<keyword evidence="5" id="KW-0378">Hydrolase</keyword>
<dbReference type="GO" id="GO:0046872">
    <property type="term" value="F:metal ion binding"/>
    <property type="evidence" value="ECO:0007669"/>
    <property type="project" value="UniProtKB-KW"/>
</dbReference>
<evidence type="ECO:0000256" key="1">
    <source>
        <dbReference type="ARBA" id="ARBA00001947"/>
    </source>
</evidence>
<dbReference type="STRING" id="270918.APR42_04760"/>
<dbReference type="SUPFAM" id="SSF63411">
    <property type="entry name" value="LuxS/MPP-like metallohydrolase"/>
    <property type="match status" value="4"/>
</dbReference>
<dbReference type="InterPro" id="IPR011249">
    <property type="entry name" value="Metalloenz_LuxS/M16"/>
</dbReference>
<evidence type="ECO:0000256" key="7">
    <source>
        <dbReference type="ARBA" id="ARBA00023049"/>
    </source>
</evidence>
<evidence type="ECO:0000256" key="3">
    <source>
        <dbReference type="ARBA" id="ARBA00022670"/>
    </source>
</evidence>
<evidence type="ECO:0000256" key="5">
    <source>
        <dbReference type="ARBA" id="ARBA00022801"/>
    </source>
</evidence>
<feature type="chain" id="PRO_5006389466" evidence="9">
    <location>
        <begin position="22"/>
        <end position="943"/>
    </location>
</feature>
<dbReference type="InterPro" id="IPR001431">
    <property type="entry name" value="Pept_M16_Zn_BS"/>
</dbReference>
<evidence type="ECO:0000256" key="8">
    <source>
        <dbReference type="RuleBase" id="RU004447"/>
    </source>
</evidence>
<evidence type="ECO:0000259" key="10">
    <source>
        <dbReference type="Pfam" id="PF00675"/>
    </source>
</evidence>
<name>A0A0Q9ZGK0_9FLAO</name>
<dbReference type="GO" id="GO:0006508">
    <property type="term" value="P:proteolysis"/>
    <property type="evidence" value="ECO:0007669"/>
    <property type="project" value="UniProtKB-KW"/>
</dbReference>